<dbReference type="Proteomes" id="UP000007954">
    <property type="component" value="Chromosome"/>
</dbReference>
<accession>G0LL97</accession>
<gene>
    <name evidence="2" type="ordered locus">Hqrw_2706</name>
</gene>
<name>G0LL97_HALWC</name>
<sequence length="434" mass="47094">MSLGICSLLMTEEDDMDDEAETSTTVRSRFAKFESPDDIDTDESADNNINNDDDDALSDDETTADADSSSDFASDTDTDTDTTTPDPEEHITNDSRSTRVWSDAAITDATDTDSDSIKTGLSSDDRLKNSDDMSDSAVSTGSNQHSTEPAADRSQRDSERIWNQPSGSDSSNEASTSSNQNKNSSVNIGQTDIPEEIITDSNQNENTSVNTGQTDSPVAPQSQSQSQSQSQQSSSLTDSTSAESIQSDSSTVSDGSQALLLGEDNSQTWNAGFNHILETQYPQNLLLLVPAGETIDILRACQEHPSWDGGEIIIIKVGASVPGDMSVAELSGDGMDESIETHQISDQTDLSRLGILITQVLDNWQNPDQNTVCSVHTLQAFLQYLSPQKVFQFLYTLSRRLQSADIETTYLMTPSDGDRTINTLRPIFDTVIET</sequence>
<feature type="compositionally biased region" description="Low complexity" evidence="1">
    <location>
        <begin position="166"/>
        <end position="181"/>
    </location>
</feature>
<dbReference type="HOGENOM" id="CLU_663258_0_0_2"/>
<evidence type="ECO:0000256" key="1">
    <source>
        <dbReference type="SAM" id="MobiDB-lite"/>
    </source>
</evidence>
<protein>
    <submittedName>
        <fullName evidence="2">Uncharacterized protein</fullName>
    </submittedName>
</protein>
<feature type="compositionally biased region" description="Basic and acidic residues" evidence="1">
    <location>
        <begin position="87"/>
        <end position="97"/>
    </location>
</feature>
<dbReference type="InterPro" id="IPR055927">
    <property type="entry name" value="DUF7504"/>
</dbReference>
<feature type="compositionally biased region" description="Basic and acidic residues" evidence="1">
    <location>
        <begin position="150"/>
        <end position="160"/>
    </location>
</feature>
<feature type="compositionally biased region" description="Acidic residues" evidence="1">
    <location>
        <begin position="11"/>
        <end position="21"/>
    </location>
</feature>
<feature type="compositionally biased region" description="Polar residues" evidence="1">
    <location>
        <begin position="201"/>
        <end position="220"/>
    </location>
</feature>
<proteinExistence type="predicted"/>
<dbReference type="Pfam" id="PF24336">
    <property type="entry name" value="DUF7504"/>
    <property type="match status" value="1"/>
</dbReference>
<feature type="region of interest" description="Disordered" evidence="1">
    <location>
        <begin position="201"/>
        <end position="255"/>
    </location>
</feature>
<organism evidence="2 3">
    <name type="scientific">Haloquadratum walsbyi (strain DSM 16854 / JCM 12705 / C23)</name>
    <dbReference type="NCBI Taxonomy" id="768065"/>
    <lineage>
        <taxon>Archaea</taxon>
        <taxon>Methanobacteriati</taxon>
        <taxon>Methanobacteriota</taxon>
        <taxon>Stenosarchaea group</taxon>
        <taxon>Halobacteria</taxon>
        <taxon>Halobacteriales</taxon>
        <taxon>Haloferacaceae</taxon>
        <taxon>Haloquadratum</taxon>
    </lineage>
</organism>
<evidence type="ECO:0000313" key="2">
    <source>
        <dbReference type="EMBL" id="CCC40537.1"/>
    </source>
</evidence>
<feature type="compositionally biased region" description="Polar residues" evidence="1">
    <location>
        <begin position="136"/>
        <end position="147"/>
    </location>
</feature>
<dbReference type="EMBL" id="FR746099">
    <property type="protein sequence ID" value="CCC40537.1"/>
    <property type="molecule type" value="Genomic_DNA"/>
</dbReference>
<feature type="region of interest" description="Disordered" evidence="1">
    <location>
        <begin position="1"/>
        <end position="189"/>
    </location>
</feature>
<feature type="compositionally biased region" description="Acidic residues" evidence="1">
    <location>
        <begin position="36"/>
        <end position="64"/>
    </location>
</feature>
<reference evidence="2 3" key="1">
    <citation type="journal article" date="2011" name="PLoS ONE">
        <title>Haloquadratum walsbyi: limited diversity in a global pond.</title>
        <authorList>
            <person name="Dyall-Smith M."/>
            <person name="Pfeiffer F."/>
            <person name="Klee K."/>
            <person name="Palm P."/>
            <person name="Gross K."/>
            <person name="Schuster S.C."/>
            <person name="Rampp M."/>
            <person name="Oesterhelt D."/>
        </authorList>
    </citation>
    <scope>NUCLEOTIDE SEQUENCE [LARGE SCALE GENOMIC DNA]</scope>
    <source>
        <strain evidence="3">DSM 16854 / JCM 12705 / C23</strain>
    </source>
</reference>
<feature type="compositionally biased region" description="Low complexity" evidence="1">
    <location>
        <begin position="221"/>
        <end position="235"/>
    </location>
</feature>
<dbReference type="AlphaFoldDB" id="G0LL97"/>
<dbReference type="KEGG" id="hwc:Hqrw_2706"/>
<feature type="compositionally biased region" description="Polar residues" evidence="1">
    <location>
        <begin position="236"/>
        <end position="255"/>
    </location>
</feature>
<evidence type="ECO:0000313" key="3">
    <source>
        <dbReference type="Proteomes" id="UP000007954"/>
    </source>
</evidence>